<evidence type="ECO:0000313" key="1">
    <source>
        <dbReference type="EMBL" id="GET86907.1"/>
    </source>
</evidence>
<proteinExistence type="predicted"/>
<accession>A0A640KGQ4</accession>
<dbReference type="EMBL" id="BLBS01000017">
    <property type="protein sequence ID" value="GET86907.1"/>
    <property type="molecule type" value="Genomic_DNA"/>
</dbReference>
<keyword evidence="1" id="KW-0689">Ribosomal protein</keyword>
<keyword evidence="2" id="KW-1185">Reference proteome</keyword>
<keyword evidence="1" id="KW-0687">Ribonucleoprotein</keyword>
<sequence>MATEEHLKVLVTSPVTSRRTRPAHWASFSRSSTLIRSMLPCLASAVTSFLYSSSSQSSARMHMCAVLQSRVRDTSERPRTRPLASSAFWITMRTASSRLSGATSTTTFSSTAGTSTRTVSSAIVVVICSFFSEEERRESVRVRG</sequence>
<dbReference type="GO" id="GO:0005840">
    <property type="term" value="C:ribosome"/>
    <property type="evidence" value="ECO:0007669"/>
    <property type="project" value="UniProtKB-KW"/>
</dbReference>
<comment type="caution">
    <text evidence="1">The sequence shown here is derived from an EMBL/GenBank/DDBJ whole genome shotgun (WGS) entry which is preliminary data.</text>
</comment>
<dbReference type="VEuPathDB" id="TriTrypDB:LtaPh_1304551"/>
<name>A0A640KGQ4_LEITA</name>
<dbReference type="AlphaFoldDB" id="A0A640KGQ4"/>
<reference evidence="1" key="1">
    <citation type="submission" date="2019-11" db="EMBL/GenBank/DDBJ databases">
        <title>Leishmania tarentolae CDS.</title>
        <authorList>
            <person name="Goto Y."/>
            <person name="Yamagishi J."/>
        </authorList>
    </citation>
    <scope>NUCLEOTIDE SEQUENCE [LARGE SCALE GENOMIC DNA]</scope>
    <source>
        <strain evidence="1">Parrot Tar II</strain>
    </source>
</reference>
<protein>
    <submittedName>
        <fullName evidence="1">40S ribosomal protein S12, putative</fullName>
    </submittedName>
</protein>
<gene>
    <name evidence="1" type="ORF">LtaPh_1304551</name>
</gene>
<evidence type="ECO:0000313" key="2">
    <source>
        <dbReference type="Proteomes" id="UP000419144"/>
    </source>
</evidence>
<organism evidence="1 2">
    <name type="scientific">Leishmania tarentolae</name>
    <name type="common">Sauroleishmania tarentolae</name>
    <dbReference type="NCBI Taxonomy" id="5689"/>
    <lineage>
        <taxon>Eukaryota</taxon>
        <taxon>Discoba</taxon>
        <taxon>Euglenozoa</taxon>
        <taxon>Kinetoplastea</taxon>
        <taxon>Metakinetoplastina</taxon>
        <taxon>Trypanosomatida</taxon>
        <taxon>Trypanosomatidae</taxon>
        <taxon>Leishmaniinae</taxon>
        <taxon>Leishmania</taxon>
        <taxon>lizard Leishmania</taxon>
    </lineage>
</organism>
<dbReference type="Proteomes" id="UP000419144">
    <property type="component" value="Unassembled WGS sequence"/>
</dbReference>